<keyword evidence="8" id="KW-1185">Reference proteome</keyword>
<dbReference type="PANTHER" id="PTHR43229">
    <property type="entry name" value="NODULATION PROTEIN J"/>
    <property type="match status" value="1"/>
</dbReference>
<evidence type="ECO:0000256" key="4">
    <source>
        <dbReference type="ARBA" id="ARBA00023136"/>
    </source>
</evidence>
<feature type="transmembrane region" description="Helical" evidence="5">
    <location>
        <begin position="60"/>
        <end position="85"/>
    </location>
</feature>
<dbReference type="AlphaFoldDB" id="A0A7W8CXL7"/>
<evidence type="ECO:0000259" key="6">
    <source>
        <dbReference type="PROSITE" id="PS51012"/>
    </source>
</evidence>
<sequence>MDEKKLTRKAFWAMVQRDLLVQWRDKWEFVFRVAMLPFILILVYGYMLPTVGILPADFPTHMFCGMIGMSMLITGIHGTAVPVSMDFHNLREIEDRLLAPVSSRTVAYVKMFVGILESFIGGLIVLPISLILMGSKISIQMDASMIPVLILVLILTAMASAALGLLVGTIIKPSQVAAMFPGFLMPVVFLGAIFYTWHQMSPLPVMQGIILIDPLTWINEAIRAVMTPQITSLPLSLTMIGIIVWIVVMGIIALKRFDRMVYNK</sequence>
<feature type="transmembrane region" description="Helical" evidence="5">
    <location>
        <begin position="178"/>
        <end position="197"/>
    </location>
</feature>
<evidence type="ECO:0000313" key="7">
    <source>
        <dbReference type="EMBL" id="MBB5182298.1"/>
    </source>
</evidence>
<keyword evidence="3 5" id="KW-1133">Transmembrane helix</keyword>
<dbReference type="Pfam" id="PF01061">
    <property type="entry name" value="ABC2_membrane"/>
    <property type="match status" value="1"/>
</dbReference>
<reference evidence="7 8" key="1">
    <citation type="submission" date="2020-08" db="EMBL/GenBank/DDBJ databases">
        <title>Genomic Encyclopedia of Type Strains, Phase IV (KMG-IV): sequencing the most valuable type-strain genomes for metagenomic binning, comparative biology and taxonomic classification.</title>
        <authorList>
            <person name="Goeker M."/>
        </authorList>
    </citation>
    <scope>NUCLEOTIDE SEQUENCE [LARGE SCALE GENOMIC DNA]</scope>
    <source>
        <strain evidence="7 8">DSM 25799</strain>
    </source>
</reference>
<keyword evidence="4 5" id="KW-0472">Membrane</keyword>
<keyword evidence="5" id="KW-1003">Cell membrane</keyword>
<keyword evidence="5" id="KW-0813">Transport</keyword>
<dbReference type="PANTHER" id="PTHR43229:SF2">
    <property type="entry name" value="NODULATION PROTEIN J"/>
    <property type="match status" value="1"/>
</dbReference>
<protein>
    <recommendedName>
        <fullName evidence="5">Transport permease protein</fullName>
    </recommendedName>
</protein>
<comment type="subcellular location">
    <subcellularLocation>
        <location evidence="5">Cell membrane</location>
        <topology evidence="5">Multi-pass membrane protein</topology>
    </subcellularLocation>
    <subcellularLocation>
        <location evidence="1">Membrane</location>
        <topology evidence="1">Multi-pass membrane protein</topology>
    </subcellularLocation>
</comment>
<dbReference type="GO" id="GO:0005886">
    <property type="term" value="C:plasma membrane"/>
    <property type="evidence" value="ECO:0007669"/>
    <property type="project" value="UniProtKB-SubCell"/>
</dbReference>
<feature type="transmembrane region" description="Helical" evidence="5">
    <location>
        <begin position="106"/>
        <end position="133"/>
    </location>
</feature>
<keyword evidence="2 5" id="KW-0812">Transmembrane</keyword>
<dbReference type="InterPro" id="IPR013525">
    <property type="entry name" value="ABC2_TM"/>
</dbReference>
<dbReference type="RefSeq" id="WP_183326834.1">
    <property type="nucleotide sequence ID" value="NZ_JACHHK010000001.1"/>
</dbReference>
<feature type="transmembrane region" description="Helical" evidence="5">
    <location>
        <begin position="233"/>
        <end position="254"/>
    </location>
</feature>
<evidence type="ECO:0000256" key="2">
    <source>
        <dbReference type="ARBA" id="ARBA00022692"/>
    </source>
</evidence>
<dbReference type="InterPro" id="IPR047817">
    <property type="entry name" value="ABC2_TM_bact-type"/>
</dbReference>
<accession>A0A7W8CXL7</accession>
<name>A0A7W8CXL7_9FIRM</name>
<proteinExistence type="inferred from homology"/>
<dbReference type="InterPro" id="IPR051784">
    <property type="entry name" value="Nod_factor_ABC_transporter"/>
</dbReference>
<dbReference type="EMBL" id="JACHHK010000001">
    <property type="protein sequence ID" value="MBB5182298.1"/>
    <property type="molecule type" value="Genomic_DNA"/>
</dbReference>
<comment type="similarity">
    <text evidence="5">Belongs to the ABC-2 integral membrane protein family.</text>
</comment>
<organism evidence="7 8">
    <name type="scientific">Catenisphaera adipataccumulans</name>
    <dbReference type="NCBI Taxonomy" id="700500"/>
    <lineage>
        <taxon>Bacteria</taxon>
        <taxon>Bacillati</taxon>
        <taxon>Bacillota</taxon>
        <taxon>Erysipelotrichia</taxon>
        <taxon>Erysipelotrichales</taxon>
        <taxon>Erysipelotrichaceae</taxon>
        <taxon>Catenisphaera</taxon>
    </lineage>
</organism>
<gene>
    <name evidence="7" type="ORF">HNQ47_000301</name>
</gene>
<dbReference type="Proteomes" id="UP000539953">
    <property type="component" value="Unassembled WGS sequence"/>
</dbReference>
<feature type="transmembrane region" description="Helical" evidence="5">
    <location>
        <begin position="145"/>
        <end position="171"/>
    </location>
</feature>
<evidence type="ECO:0000256" key="5">
    <source>
        <dbReference type="RuleBase" id="RU361157"/>
    </source>
</evidence>
<evidence type="ECO:0000313" key="8">
    <source>
        <dbReference type="Proteomes" id="UP000539953"/>
    </source>
</evidence>
<evidence type="ECO:0000256" key="3">
    <source>
        <dbReference type="ARBA" id="ARBA00022989"/>
    </source>
</evidence>
<feature type="domain" description="ABC transmembrane type-2" evidence="6">
    <location>
        <begin position="28"/>
        <end position="260"/>
    </location>
</feature>
<dbReference type="GO" id="GO:0140359">
    <property type="term" value="F:ABC-type transporter activity"/>
    <property type="evidence" value="ECO:0007669"/>
    <property type="project" value="InterPro"/>
</dbReference>
<evidence type="ECO:0000256" key="1">
    <source>
        <dbReference type="ARBA" id="ARBA00004141"/>
    </source>
</evidence>
<feature type="transmembrane region" description="Helical" evidence="5">
    <location>
        <begin position="29"/>
        <end position="48"/>
    </location>
</feature>
<comment type="caution">
    <text evidence="7">The sequence shown here is derived from an EMBL/GenBank/DDBJ whole genome shotgun (WGS) entry which is preliminary data.</text>
</comment>
<dbReference type="PROSITE" id="PS51012">
    <property type="entry name" value="ABC_TM2"/>
    <property type="match status" value="1"/>
</dbReference>